<feature type="non-terminal residue" evidence="1">
    <location>
        <position position="172"/>
    </location>
</feature>
<dbReference type="Proteomes" id="UP000789920">
    <property type="component" value="Unassembled WGS sequence"/>
</dbReference>
<proteinExistence type="predicted"/>
<dbReference type="EMBL" id="CAJVQC010027187">
    <property type="protein sequence ID" value="CAG8735627.1"/>
    <property type="molecule type" value="Genomic_DNA"/>
</dbReference>
<protein>
    <submittedName>
        <fullName evidence="1">20711_t:CDS:1</fullName>
    </submittedName>
</protein>
<organism evidence="1 2">
    <name type="scientific">Racocetra persica</name>
    <dbReference type="NCBI Taxonomy" id="160502"/>
    <lineage>
        <taxon>Eukaryota</taxon>
        <taxon>Fungi</taxon>
        <taxon>Fungi incertae sedis</taxon>
        <taxon>Mucoromycota</taxon>
        <taxon>Glomeromycotina</taxon>
        <taxon>Glomeromycetes</taxon>
        <taxon>Diversisporales</taxon>
        <taxon>Gigasporaceae</taxon>
        <taxon>Racocetra</taxon>
    </lineage>
</organism>
<comment type="caution">
    <text evidence="1">The sequence shown here is derived from an EMBL/GenBank/DDBJ whole genome shotgun (WGS) entry which is preliminary data.</text>
</comment>
<evidence type="ECO:0000313" key="1">
    <source>
        <dbReference type="EMBL" id="CAG8735627.1"/>
    </source>
</evidence>
<accession>A0ACA9Q359</accession>
<keyword evidence="2" id="KW-1185">Reference proteome</keyword>
<reference evidence="1" key="1">
    <citation type="submission" date="2021-06" db="EMBL/GenBank/DDBJ databases">
        <authorList>
            <person name="Kallberg Y."/>
            <person name="Tangrot J."/>
            <person name="Rosling A."/>
        </authorList>
    </citation>
    <scope>NUCLEOTIDE SEQUENCE</scope>
    <source>
        <strain evidence="1">MA461A</strain>
    </source>
</reference>
<evidence type="ECO:0000313" key="2">
    <source>
        <dbReference type="Proteomes" id="UP000789920"/>
    </source>
</evidence>
<sequence>MKAMNVTGAKICEELPHPETRDIVLPNQSDYVSHIAVDIGGSLAKVVYFSRKPTSSIGGRLNFTKFETDKIDECIEFIKNLVAARRDPNVREFQDKIIIKATGGGSYKYYDKFTKKIKGVKMEKEDEMECLITAEIPYEVFTYSEHNTMHFEYTSPAPSSMFPYMLVNIGSG</sequence>
<gene>
    <name evidence="1" type="ORF">RPERSI_LOCUS12622</name>
</gene>
<name>A0ACA9Q359_9GLOM</name>